<reference evidence="5 6" key="1">
    <citation type="submission" date="2019-10" db="EMBL/GenBank/DDBJ databases">
        <authorList>
            <person name="Palmer J.M."/>
        </authorList>
    </citation>
    <scope>NUCLEOTIDE SEQUENCE [LARGE SCALE GENOMIC DNA]</scope>
    <source>
        <strain evidence="5 6">TWF696</strain>
    </source>
</reference>
<feature type="region of interest" description="Disordered" evidence="1">
    <location>
        <begin position="2428"/>
        <end position="2489"/>
    </location>
</feature>
<dbReference type="GO" id="GO:0032040">
    <property type="term" value="C:small-subunit processome"/>
    <property type="evidence" value="ECO:0007669"/>
    <property type="project" value="TreeGrafter"/>
</dbReference>
<feature type="domain" description="U3 small nucleolar RNA-associated protein 20" evidence="3">
    <location>
        <begin position="1677"/>
        <end position="1895"/>
    </location>
</feature>
<dbReference type="PANTHER" id="PTHR17695">
    <property type="entry name" value="SMALL SUBUNIT PROCESSOME COMPONENT 20 HOMOLOG"/>
    <property type="match status" value="1"/>
</dbReference>
<dbReference type="InterPro" id="IPR052575">
    <property type="entry name" value="SSU_processome_comp_20"/>
</dbReference>
<dbReference type="Pfam" id="PF07539">
    <property type="entry name" value="UTP20_N"/>
    <property type="match status" value="1"/>
</dbReference>
<dbReference type="Gene3D" id="1.25.10.10">
    <property type="entry name" value="Leucine-rich Repeat Variant"/>
    <property type="match status" value="3"/>
</dbReference>
<evidence type="ECO:0000259" key="2">
    <source>
        <dbReference type="Pfam" id="PF07539"/>
    </source>
</evidence>
<dbReference type="Pfam" id="PF20416">
    <property type="entry name" value="UTP20"/>
    <property type="match status" value="1"/>
</dbReference>
<dbReference type="InterPro" id="IPR046523">
    <property type="entry name" value="UTP20_dom"/>
</dbReference>
<feature type="domain" description="U3 small nucleolar RNA-associated protein 20 C-terminal" evidence="4">
    <location>
        <begin position="2488"/>
        <end position="2633"/>
    </location>
</feature>
<evidence type="ECO:0000313" key="6">
    <source>
        <dbReference type="Proteomes" id="UP001375240"/>
    </source>
</evidence>
<keyword evidence="6" id="KW-1185">Reference proteome</keyword>
<dbReference type="EMBL" id="JAVHNQ010000008">
    <property type="protein sequence ID" value="KAK6340588.1"/>
    <property type="molecule type" value="Genomic_DNA"/>
</dbReference>
<evidence type="ECO:0000259" key="4">
    <source>
        <dbReference type="Pfam" id="PF23099"/>
    </source>
</evidence>
<proteinExistence type="predicted"/>
<sequence>MGAAKIAKSARKGGTASEKRHTFQTFTQRIASIKIDPVRRIRRFDDAPPSENSSFFFESLTAYNDLYLSSNFVDFSRATNEYAESLPHILYHQELIVTNIENAILKSDNEGEDSSLQPLLGLIPQLARDLGVEFEKYFERCVRLITGVVVRTKNVDVIEWGFDALACLLKHLSRLLVEDLRPLYTIIAPLLGKENQKHYIIRFMAEAMSFLVRKLRGDGLNQFVQTLARDLAQTSRASTRLGLEPFMDGLRLHLVNACMGIHYHLHSCVDHIIDALLAESLDEELGEEGAVWGEVVIGTVIGLIHKTKREKAEPLLKSVYQFVDSSADSGTGLKLAADLLFAVVGTRKGDRISDWERPAGLSLRLIQTAAKLGDDDCYWRTLQGFAIILQGPDVRVIYSRFLDVAASVSKYKDGALFLSYSMLLAESGLGRFNDFWLQHMVSFVWRGDWTKHEHEILIVLPKLEGIYKNQGTSWNPKVIPKWIPGSALQLVEKAFSDVNSHWKSDGDDMETDAPEHSLLKLYGYLQILESSHEKGEDYSSLIAPMKTTFSILRNVPAERRSHRVLAVMGTLLTLLADLDDENEFWDAVCDSLSELASEHSFLLGIKKGLEKERILLPAQNSSEFETIVGTLERNLESPSHDLRSVSLDILFLIWTSKSPEESETIKMMQMIESIPISFSTARNIGMHVRKLGLSYQAGNCGMLGERLLPHLCFGLLTIKFAPLWNDIIATLAKVAEKNEDVVSSLAFSWLMSSNSSDDCNESSEVEDRPQHVSEFQCLNLESLQKLATKTLAASADPIDVLRVKIDALKDPNLVQSTARGQALRLLYEIPQVAEKRSRQLVPLFLEWAQQQTGNTTDEDEDLAQTRTKWSGGDQTAMLKLFARFINPRVLYKAEEVYDALLDMLASGDTKRQTLALDCIFTWKSPAIRPYEDNLNNLCDSNFRDEITNFIQVDRDESTIQDNHRSQLMPVLLRILYGRCLSRKNAASGSRGMESQRISILASLANFNESDIAMFADIAMREFNGLGFVNKTDANRYTLNINALEHLKVSHRKQLGFVNMIEDMVKELGKSLGHIVEPIFDNLMVCIVNASRRLSGQADSEFETENLTIKTDRMIRQVGFRCINDLFDKFPDMPWARYMPAFFNTIVEPRLAKFAAEHAQSRSGLLNVFVTWSAHQNMSSFLVGYNDVVLRRVSECLGIPSVSDEVVLDITSLVQNLVARVEEDQTNALRKSLLAPYVNSFLHSFGDILEKSLPKETLEKCVEAVSQLAAYADGTAETKKLLQISLFLLSQPTKRVKPKAKSDILRIILHVLPGLLEEVDDDLVKEAFRITTSQFSFFRDRETRELLAKVLYVFVEWDYSLEEIARFCEDMNAYSMKNLDEPDFGKRLTAFAEINEDRYQVLTLKQWTPVVHNMLFFIKDQEELTTRANASYSLRRFVERAGKASTSDDGSAFAETLSTVLLPAIKNGIREESELIRMEYINVMGHIVKECDECELADMKPLLASGDEEANFFYNILHIQQHRRGRAIRRLADTVKKTPIGSSSLAHYLIPLIEHFIFDQDEGAHNLATDAINTLSVLAANIEWSQYKALFKRYLAQMKENPGEEKLPTRVISGMAEGLLQAKEKSTPAPTSVNGDIAMGGTEDHIPALAASLPPAEKLEDDVLKQMLPYLLIFLKQKDESTVSLRVPVAVAVTKLMKVLSDEAISTHLPPVLTSLCHILKSRDQTSRDLTRNTLSEITGLLGPKYFGFVLKELRGALTRGYQLHVLSFTVHAILVSNVPKWAVGSLDYCASNIMDVVMDDIFGVTASEKEVEGYTKKMKEIKTNKSYDSADILASITTLPYMKDVINPIRAILYEKLSLSLVKKVNELFRRIDLGLVKNPSASGRGILVFCWELVEMGYKASEPTEQAKGDSVRNELVVGSARKSDSGKSRKSDAGKKTYGFKLLRFALETVRAVIKMHDELMTPENMDAWVKVIGDGLESAESEIKISCIRLLTAIMKLPLPQLEKNLFIIFRDCFRILDDSPTTNSELAQATLKLMGSIIKDWPIIQIKPTKMARVLSKIRPDLEEPDRQGLTFNFLRVLLSRKVSVPEIFEIIDDVSKMMIQNHSKSVRESCRGLYYQFLTEYPHTQEKFNQQLGFLSDNLTYEHQTGRESVLEVIGRLLEKLDDDLVQSLVGWFCEPLASVLLSDEAEKCRDMAFLSLKMLFKRANETMITAYRRDLKLSLKKDQSDGWRRVGFRMWCAYVDSCRKDARNDLAFITAKIVEVAKESMADEAESLEGEDKMEIGWEQVYSALLLGRKLAELFPEEVKSARYPDLWKAIRACEGFPHPKVKLIAAEVTREFFGEFEDSILSTLPLRSARGLELTSDDLYATAENCSEMLLSQGLTEDLAAAAVRNLVFVARCFEATNLLRPGAAKSAHVYNADKTDLGAEQGTEEWDEWEGIQDDGDMEQEIDGPESRDAEQEQDADEPESADEELEQDQKHTGDNSSALAWLIHRANGIVRNDEMIQRKNVIGKKFALQWIGVMAHDMSVENLTNFAVEIIMPIYTMLETENEALKDLKPIASEVLQYLAGKMGVTAYSKAYATVRSKVMERRRVRKHKRSIQLVTDPERAAKKKARKHERSKESRKEKNKVFRDTRKAKYL</sequence>
<dbReference type="InterPro" id="IPR011989">
    <property type="entry name" value="ARM-like"/>
</dbReference>
<dbReference type="Proteomes" id="UP001375240">
    <property type="component" value="Unassembled WGS sequence"/>
</dbReference>
<feature type="compositionally biased region" description="Basic and acidic residues" evidence="1">
    <location>
        <begin position="2624"/>
        <end position="2645"/>
    </location>
</feature>
<evidence type="ECO:0000259" key="3">
    <source>
        <dbReference type="Pfam" id="PF20416"/>
    </source>
</evidence>
<organism evidence="5 6">
    <name type="scientific">Orbilia brochopaga</name>
    <dbReference type="NCBI Taxonomy" id="3140254"/>
    <lineage>
        <taxon>Eukaryota</taxon>
        <taxon>Fungi</taxon>
        <taxon>Dikarya</taxon>
        <taxon>Ascomycota</taxon>
        <taxon>Pezizomycotina</taxon>
        <taxon>Orbiliomycetes</taxon>
        <taxon>Orbiliales</taxon>
        <taxon>Orbiliaceae</taxon>
        <taxon>Orbilia</taxon>
    </lineage>
</organism>
<accession>A0AAV9UDP7</accession>
<dbReference type="SUPFAM" id="SSF48371">
    <property type="entry name" value="ARM repeat"/>
    <property type="match status" value="2"/>
</dbReference>
<dbReference type="Pfam" id="PF23099">
    <property type="entry name" value="UTP20_C"/>
    <property type="match status" value="1"/>
</dbReference>
<feature type="compositionally biased region" description="Acidic residues" evidence="1">
    <location>
        <begin position="2434"/>
        <end position="2456"/>
    </location>
</feature>
<dbReference type="InterPro" id="IPR016024">
    <property type="entry name" value="ARM-type_fold"/>
</dbReference>
<protein>
    <submittedName>
        <fullName evidence="5">U3 snoRNP protein</fullName>
    </submittedName>
</protein>
<evidence type="ECO:0000256" key="1">
    <source>
        <dbReference type="SAM" id="MobiDB-lite"/>
    </source>
</evidence>
<feature type="domain" description="U3 small nucleolar RNA-associated protein 20 N-terminal" evidence="2">
    <location>
        <begin position="868"/>
        <end position="1472"/>
    </location>
</feature>
<dbReference type="GO" id="GO:0030686">
    <property type="term" value="C:90S preribosome"/>
    <property type="evidence" value="ECO:0007669"/>
    <property type="project" value="TreeGrafter"/>
</dbReference>
<evidence type="ECO:0000313" key="5">
    <source>
        <dbReference type="EMBL" id="KAK6340588.1"/>
    </source>
</evidence>
<dbReference type="PANTHER" id="PTHR17695:SF11">
    <property type="entry name" value="SMALL SUBUNIT PROCESSOME COMPONENT 20 HOMOLOG"/>
    <property type="match status" value="1"/>
</dbReference>
<name>A0AAV9UDP7_9PEZI</name>
<comment type="caution">
    <text evidence="5">The sequence shown here is derived from an EMBL/GenBank/DDBJ whole genome shotgun (WGS) entry which is preliminary data.</text>
</comment>
<feature type="compositionally biased region" description="Acidic residues" evidence="1">
    <location>
        <begin position="2464"/>
        <end position="2479"/>
    </location>
</feature>
<dbReference type="InterPro" id="IPR011430">
    <property type="entry name" value="UTP20_N"/>
</dbReference>
<dbReference type="InterPro" id="IPR057525">
    <property type="entry name" value="UTP20_C"/>
</dbReference>
<feature type="region of interest" description="Disordered" evidence="1">
    <location>
        <begin position="2599"/>
        <end position="2645"/>
    </location>
</feature>
<gene>
    <name evidence="5" type="primary">UTP20</name>
    <name evidence="5" type="ORF">TWF696_008914</name>
</gene>